<accession>A0A3N5Y3T0</accession>
<dbReference type="EMBL" id="RPOK01000002">
    <property type="protein sequence ID" value="RPJ67526.1"/>
    <property type="molecule type" value="Genomic_DNA"/>
</dbReference>
<comment type="caution">
    <text evidence="4">The sequence shown here is derived from an EMBL/GenBank/DDBJ whole genome shotgun (WGS) entry which is preliminary data.</text>
</comment>
<name>A0A3N5Y3T0_9ALTE</name>
<evidence type="ECO:0000259" key="3">
    <source>
        <dbReference type="PROSITE" id="PS50110"/>
    </source>
</evidence>
<dbReference type="InterPro" id="IPR011990">
    <property type="entry name" value="TPR-like_helical_dom_sf"/>
</dbReference>
<organism evidence="4 5">
    <name type="scientific">Alteromonas sediminis</name>
    <dbReference type="NCBI Taxonomy" id="2259342"/>
    <lineage>
        <taxon>Bacteria</taxon>
        <taxon>Pseudomonadati</taxon>
        <taxon>Pseudomonadota</taxon>
        <taxon>Gammaproteobacteria</taxon>
        <taxon>Alteromonadales</taxon>
        <taxon>Alteromonadaceae</taxon>
        <taxon>Alteromonas/Salinimonas group</taxon>
        <taxon>Alteromonas</taxon>
    </lineage>
</organism>
<dbReference type="RefSeq" id="WP_124027426.1">
    <property type="nucleotide sequence ID" value="NZ_JBHRSN010000015.1"/>
</dbReference>
<dbReference type="InterPro" id="IPR011006">
    <property type="entry name" value="CheY-like_superfamily"/>
</dbReference>
<dbReference type="InterPro" id="IPR001789">
    <property type="entry name" value="Sig_transdc_resp-reg_receiver"/>
</dbReference>
<dbReference type="SUPFAM" id="SSF52172">
    <property type="entry name" value="CheY-like"/>
    <property type="match status" value="1"/>
</dbReference>
<dbReference type="Pfam" id="PF13432">
    <property type="entry name" value="TPR_16"/>
    <property type="match status" value="1"/>
</dbReference>
<dbReference type="AlphaFoldDB" id="A0A3N5Y3T0"/>
<dbReference type="OrthoDB" id="7298659at2"/>
<dbReference type="InterPro" id="IPR019734">
    <property type="entry name" value="TPR_rpt"/>
</dbReference>
<dbReference type="PANTHER" id="PTHR43228">
    <property type="entry name" value="TWO-COMPONENT RESPONSE REGULATOR"/>
    <property type="match status" value="1"/>
</dbReference>
<dbReference type="SUPFAM" id="SSF48452">
    <property type="entry name" value="TPR-like"/>
    <property type="match status" value="1"/>
</dbReference>
<dbReference type="SMART" id="SM00448">
    <property type="entry name" value="REC"/>
    <property type="match status" value="1"/>
</dbReference>
<keyword evidence="5" id="KW-1185">Reference proteome</keyword>
<sequence>MSGFTFSDKKVLIVEDQRPFLVLLRGLLNGLGASSVKTAQHAEQAVVLCKQNQFDMVIADLHYGSDRKNGFELIEEIRTKKWLKPNAIFLLISADTARPIVMGSIERRPDDFLVKPFSQAQIKSRLIRAWLKRQFLAPVYFAVSKDQTSQAIETAQSLLSQPSQYKRHCLQLLIELYWKNNQPEKAMQLLKNDESGQQSLWSQIAMGKTLIALKQYDDAGTLAEQLIKKNKFCVEAYDVLAESLSAKQEAELALDTIKQALKISPFSLQRQYVACRIAREHGDYPLASDTCFSIWELSKRSVHQSASHWCSYIRSLLDAAQFAEDKRGKNRFQQEALLAMQRSKFDESLGRLTDEFDFSIFEELVHARINAIDGKLIEAKRNLAQSQFIIDKSYETFPAVYAPDSVYTLFQIGEFEQGQQLINRLSSEQTKLDPNSQYAVDHATKDVSDVHQAYQSLNQKGISLYQEGKFSEAKETFQQAQKLAPVNTGVALNLLQCLLKMMNNKTSNKVDAKLVAECRSVYKLIDGMPMVGQHLEKYDSLSEELKAILD</sequence>
<dbReference type="Pfam" id="PF13181">
    <property type="entry name" value="TPR_8"/>
    <property type="match status" value="1"/>
</dbReference>
<evidence type="ECO:0000256" key="1">
    <source>
        <dbReference type="PROSITE-ProRule" id="PRU00169"/>
    </source>
</evidence>
<keyword evidence="1" id="KW-0597">Phosphoprotein</keyword>
<dbReference type="InterPro" id="IPR052048">
    <property type="entry name" value="ST_Response_Regulator"/>
</dbReference>
<dbReference type="Gene3D" id="1.25.40.10">
    <property type="entry name" value="Tetratricopeptide repeat domain"/>
    <property type="match status" value="2"/>
</dbReference>
<dbReference type="Proteomes" id="UP000275281">
    <property type="component" value="Unassembled WGS sequence"/>
</dbReference>
<dbReference type="SMART" id="SM00028">
    <property type="entry name" value="TPR"/>
    <property type="match status" value="3"/>
</dbReference>
<feature type="domain" description="Response regulatory" evidence="3">
    <location>
        <begin position="10"/>
        <end position="130"/>
    </location>
</feature>
<dbReference type="GO" id="GO:0000160">
    <property type="term" value="P:phosphorelay signal transduction system"/>
    <property type="evidence" value="ECO:0007669"/>
    <property type="project" value="InterPro"/>
</dbReference>
<protein>
    <submittedName>
        <fullName evidence="4">Response regulator</fullName>
    </submittedName>
</protein>
<dbReference type="PROSITE" id="PS50005">
    <property type="entry name" value="TPR"/>
    <property type="match status" value="1"/>
</dbReference>
<dbReference type="PANTHER" id="PTHR43228:SF1">
    <property type="entry name" value="TWO-COMPONENT RESPONSE REGULATOR ARR22"/>
    <property type="match status" value="1"/>
</dbReference>
<reference evidence="4 5" key="1">
    <citation type="submission" date="2018-11" db="EMBL/GenBank/DDBJ databases">
        <authorList>
            <person name="Ye M.-Q."/>
            <person name="Du Z.-J."/>
        </authorList>
    </citation>
    <scope>NUCLEOTIDE SEQUENCE [LARGE SCALE GENOMIC DNA]</scope>
    <source>
        <strain evidence="4 5">U0105</strain>
    </source>
</reference>
<evidence type="ECO:0000313" key="4">
    <source>
        <dbReference type="EMBL" id="RPJ67526.1"/>
    </source>
</evidence>
<gene>
    <name evidence="4" type="ORF">DRW07_08410</name>
</gene>
<feature type="modified residue" description="4-aspartylphosphate" evidence="1">
    <location>
        <position position="60"/>
    </location>
</feature>
<dbReference type="Gene3D" id="3.40.50.2300">
    <property type="match status" value="1"/>
</dbReference>
<evidence type="ECO:0000256" key="2">
    <source>
        <dbReference type="PROSITE-ProRule" id="PRU00339"/>
    </source>
</evidence>
<dbReference type="Pfam" id="PF00072">
    <property type="entry name" value="Response_reg"/>
    <property type="match status" value="1"/>
</dbReference>
<proteinExistence type="predicted"/>
<evidence type="ECO:0000313" key="5">
    <source>
        <dbReference type="Proteomes" id="UP000275281"/>
    </source>
</evidence>
<keyword evidence="2" id="KW-0802">TPR repeat</keyword>
<dbReference type="PROSITE" id="PS50110">
    <property type="entry name" value="RESPONSE_REGULATORY"/>
    <property type="match status" value="1"/>
</dbReference>
<feature type="repeat" description="TPR" evidence="2">
    <location>
        <begin position="454"/>
        <end position="487"/>
    </location>
</feature>